<dbReference type="AlphaFoldDB" id="K0T878"/>
<dbReference type="SUPFAM" id="SSF48452">
    <property type="entry name" value="TPR-like"/>
    <property type="match status" value="1"/>
</dbReference>
<feature type="non-terminal residue" evidence="1">
    <location>
        <position position="61"/>
    </location>
</feature>
<reference evidence="1 2" key="1">
    <citation type="journal article" date="2012" name="Genome Biol.">
        <title>Genome and low-iron response of an oceanic diatom adapted to chronic iron limitation.</title>
        <authorList>
            <person name="Lommer M."/>
            <person name="Specht M."/>
            <person name="Roy A.S."/>
            <person name="Kraemer L."/>
            <person name="Andreson R."/>
            <person name="Gutowska M.A."/>
            <person name="Wolf J."/>
            <person name="Bergner S.V."/>
            <person name="Schilhabel M.B."/>
            <person name="Klostermeier U.C."/>
            <person name="Beiko R.G."/>
            <person name="Rosenstiel P."/>
            <person name="Hippler M."/>
            <person name="Laroche J."/>
        </authorList>
    </citation>
    <scope>NUCLEOTIDE SEQUENCE [LARGE SCALE GENOMIC DNA]</scope>
    <source>
        <strain evidence="1 2">CCMP1005</strain>
    </source>
</reference>
<proteinExistence type="predicted"/>
<evidence type="ECO:0000313" key="1">
    <source>
        <dbReference type="EMBL" id="EJK66647.1"/>
    </source>
</evidence>
<comment type="caution">
    <text evidence="1">The sequence shown here is derived from an EMBL/GenBank/DDBJ whole genome shotgun (WGS) entry which is preliminary data.</text>
</comment>
<dbReference type="InterPro" id="IPR011990">
    <property type="entry name" value="TPR-like_helical_dom_sf"/>
</dbReference>
<dbReference type="Proteomes" id="UP000266841">
    <property type="component" value="Unassembled WGS sequence"/>
</dbReference>
<name>K0T878_THAOC</name>
<keyword evidence="2" id="KW-1185">Reference proteome</keyword>
<organism evidence="1 2">
    <name type="scientific">Thalassiosira oceanica</name>
    <name type="common">Marine diatom</name>
    <dbReference type="NCBI Taxonomy" id="159749"/>
    <lineage>
        <taxon>Eukaryota</taxon>
        <taxon>Sar</taxon>
        <taxon>Stramenopiles</taxon>
        <taxon>Ochrophyta</taxon>
        <taxon>Bacillariophyta</taxon>
        <taxon>Coscinodiscophyceae</taxon>
        <taxon>Thalassiosirophycidae</taxon>
        <taxon>Thalassiosirales</taxon>
        <taxon>Thalassiosiraceae</taxon>
        <taxon>Thalassiosira</taxon>
    </lineage>
</organism>
<accession>K0T878</accession>
<protein>
    <submittedName>
        <fullName evidence="1">Uncharacterized protein</fullName>
    </submittedName>
</protein>
<evidence type="ECO:0000313" key="2">
    <source>
        <dbReference type="Proteomes" id="UP000266841"/>
    </source>
</evidence>
<dbReference type="EMBL" id="AGNL01014580">
    <property type="protein sequence ID" value="EJK66647.1"/>
    <property type="molecule type" value="Genomic_DNA"/>
</dbReference>
<sequence>MAADDANRLRKEGTLLLAEEDFRGAARKFSKALSSGRTAADLLPNTWCDLALCYDKLGELD</sequence>
<gene>
    <name evidence="1" type="ORF">THAOC_12417</name>
</gene>
<dbReference type="Gene3D" id="1.25.40.10">
    <property type="entry name" value="Tetratricopeptide repeat domain"/>
    <property type="match status" value="1"/>
</dbReference>